<evidence type="ECO:0000313" key="3">
    <source>
        <dbReference type="Proteomes" id="UP000594638"/>
    </source>
</evidence>
<evidence type="ECO:0000313" key="2">
    <source>
        <dbReference type="EMBL" id="CAA2980185.1"/>
    </source>
</evidence>
<feature type="compositionally biased region" description="Basic and acidic residues" evidence="1">
    <location>
        <begin position="32"/>
        <end position="79"/>
    </location>
</feature>
<comment type="caution">
    <text evidence="2">The sequence shown here is derived from an EMBL/GenBank/DDBJ whole genome shotgun (WGS) entry which is preliminary data.</text>
</comment>
<reference evidence="2 3" key="1">
    <citation type="submission" date="2019-12" db="EMBL/GenBank/DDBJ databases">
        <authorList>
            <person name="Alioto T."/>
            <person name="Alioto T."/>
            <person name="Gomez Garrido J."/>
        </authorList>
    </citation>
    <scope>NUCLEOTIDE SEQUENCE [LARGE SCALE GENOMIC DNA]</scope>
</reference>
<dbReference type="Gramene" id="OE9A083454T1">
    <property type="protein sequence ID" value="OE9A083454C1"/>
    <property type="gene ID" value="OE9A083454"/>
</dbReference>
<feature type="compositionally biased region" description="Basic and acidic residues" evidence="1">
    <location>
        <begin position="8"/>
        <end position="25"/>
    </location>
</feature>
<gene>
    <name evidence="2" type="ORF">OLEA9_A083454</name>
</gene>
<evidence type="ECO:0000256" key="1">
    <source>
        <dbReference type="SAM" id="MobiDB-lite"/>
    </source>
</evidence>
<proteinExistence type="predicted"/>
<sequence length="145" mass="15779">MHAYKATYRREDGVAPQFHAERLGTPEEDTSKDETSDEAHKGSKTNGEEKESGADDSGEAKGEDSEDHDSGNSDGDRARRSGQMGTFSTPYVHRATSPMQAPSTSYAQSIVMAGSSLTADDVQGMLLDQIIFIEMRLCTVKLEIM</sequence>
<name>A0A8S0RKY3_OLEEU</name>
<feature type="region of interest" description="Disordered" evidence="1">
    <location>
        <begin position="1"/>
        <end position="100"/>
    </location>
</feature>
<dbReference type="Proteomes" id="UP000594638">
    <property type="component" value="Unassembled WGS sequence"/>
</dbReference>
<dbReference type="EMBL" id="CACTIH010003642">
    <property type="protein sequence ID" value="CAA2980185.1"/>
    <property type="molecule type" value="Genomic_DNA"/>
</dbReference>
<keyword evidence="3" id="KW-1185">Reference proteome</keyword>
<accession>A0A8S0RKY3</accession>
<organism evidence="2 3">
    <name type="scientific">Olea europaea subsp. europaea</name>
    <dbReference type="NCBI Taxonomy" id="158383"/>
    <lineage>
        <taxon>Eukaryota</taxon>
        <taxon>Viridiplantae</taxon>
        <taxon>Streptophyta</taxon>
        <taxon>Embryophyta</taxon>
        <taxon>Tracheophyta</taxon>
        <taxon>Spermatophyta</taxon>
        <taxon>Magnoliopsida</taxon>
        <taxon>eudicotyledons</taxon>
        <taxon>Gunneridae</taxon>
        <taxon>Pentapetalae</taxon>
        <taxon>asterids</taxon>
        <taxon>lamiids</taxon>
        <taxon>Lamiales</taxon>
        <taxon>Oleaceae</taxon>
        <taxon>Oleeae</taxon>
        <taxon>Olea</taxon>
    </lineage>
</organism>
<dbReference type="AlphaFoldDB" id="A0A8S0RKY3"/>
<protein>
    <submittedName>
        <fullName evidence="2">Uncharacterized protein</fullName>
    </submittedName>
</protein>